<comment type="caution">
    <text evidence="2">The sequence shown here is derived from an EMBL/GenBank/DDBJ whole genome shotgun (WGS) entry which is preliminary data.</text>
</comment>
<dbReference type="Proteomes" id="UP000809789">
    <property type="component" value="Unassembled WGS sequence"/>
</dbReference>
<keyword evidence="3" id="KW-1185">Reference proteome</keyword>
<feature type="compositionally biased region" description="Polar residues" evidence="1">
    <location>
        <begin position="190"/>
        <end position="207"/>
    </location>
</feature>
<organism evidence="2 3">
    <name type="scientific">Elsinoe batatas</name>
    <dbReference type="NCBI Taxonomy" id="2601811"/>
    <lineage>
        <taxon>Eukaryota</taxon>
        <taxon>Fungi</taxon>
        <taxon>Dikarya</taxon>
        <taxon>Ascomycota</taxon>
        <taxon>Pezizomycotina</taxon>
        <taxon>Dothideomycetes</taxon>
        <taxon>Dothideomycetidae</taxon>
        <taxon>Myriangiales</taxon>
        <taxon>Elsinoaceae</taxon>
        <taxon>Elsinoe</taxon>
    </lineage>
</organism>
<protein>
    <submittedName>
        <fullName evidence="2">Uncharacterized protein</fullName>
    </submittedName>
</protein>
<feature type="compositionally biased region" description="Polar residues" evidence="1">
    <location>
        <begin position="131"/>
        <end position="145"/>
    </location>
</feature>
<dbReference type="OrthoDB" id="3648773at2759"/>
<evidence type="ECO:0000313" key="3">
    <source>
        <dbReference type="Proteomes" id="UP000809789"/>
    </source>
</evidence>
<feature type="region of interest" description="Disordered" evidence="1">
    <location>
        <begin position="87"/>
        <end position="261"/>
    </location>
</feature>
<feature type="compositionally biased region" description="Low complexity" evidence="1">
    <location>
        <begin position="27"/>
        <end position="53"/>
    </location>
</feature>
<dbReference type="AlphaFoldDB" id="A0A8K0L8Y8"/>
<name>A0A8K0L8Y8_9PEZI</name>
<proteinExistence type="predicted"/>
<reference evidence="2" key="1">
    <citation type="submission" date="2021-07" db="EMBL/GenBank/DDBJ databases">
        <title>Elsinoe batatas strain:CRI-CJ2 Genome sequencing and assembly.</title>
        <authorList>
            <person name="Huang L."/>
        </authorList>
    </citation>
    <scope>NUCLEOTIDE SEQUENCE</scope>
    <source>
        <strain evidence="2">CRI-CJ2</strain>
    </source>
</reference>
<feature type="region of interest" description="Disordered" evidence="1">
    <location>
        <begin position="1"/>
        <end position="58"/>
    </location>
</feature>
<feature type="compositionally biased region" description="Low complexity" evidence="1">
    <location>
        <begin position="113"/>
        <end position="122"/>
    </location>
</feature>
<feature type="compositionally biased region" description="Basic residues" evidence="1">
    <location>
        <begin position="171"/>
        <end position="180"/>
    </location>
</feature>
<sequence>MAWRDGPDDEPSTNTTSRDDYARRPRPAAQHSPSNESKMSSSSAFSKSSSGSSFARLLGRRKNDAHTFKLNRKAAKSLALACPVTPEFERPSMSSRPIIVEDSAPEPLIIRRSTSGSSSNDSILRGPMPRMQSTPPALSASSSRTAVYAPTTPGERSIHIDMDPNNETPKMRPHMRRGRSARSAVHDHLSTPSSQTGPVAPLSFQSPLPSPRLDFRARNIERSTIEEDSAYRGGDRLGSPSPNPLEFLNNHPSIAKPATTTRRTSFLSNLWKRRPSQNAAPASIVLPSPNIYMPGELTGTPATTASHVRPSYFGRRRHHSDDTLSNVSPHTKRGTKRRSKDDSATSPRVYIDVTEWLQQSATPLGTEYLASDGKQYPRMYLTSPGSPSFLPSEMRRVNTPPVRQVASVGSTRGIGKTFALGMNQSNESEESILSRPERRRKGKQSPVIDRPGEEQRDFFRMRIDQVLNTPDEQPAGFSFDIPDHLPSSPLCPLHPKHHGGQKLICPMHGRAKK</sequence>
<feature type="region of interest" description="Disordered" evidence="1">
    <location>
        <begin position="314"/>
        <end position="346"/>
    </location>
</feature>
<gene>
    <name evidence="2" type="ORF">KVT40_000120</name>
</gene>
<evidence type="ECO:0000256" key="1">
    <source>
        <dbReference type="SAM" id="MobiDB-lite"/>
    </source>
</evidence>
<accession>A0A8K0L8Y8</accession>
<dbReference type="EMBL" id="JAESVG020000001">
    <property type="protein sequence ID" value="KAG8630980.1"/>
    <property type="molecule type" value="Genomic_DNA"/>
</dbReference>
<feature type="compositionally biased region" description="Basic and acidic residues" evidence="1">
    <location>
        <begin position="213"/>
        <end position="235"/>
    </location>
</feature>
<feature type="region of interest" description="Disordered" evidence="1">
    <location>
        <begin position="420"/>
        <end position="454"/>
    </location>
</feature>
<evidence type="ECO:0000313" key="2">
    <source>
        <dbReference type="EMBL" id="KAG8630980.1"/>
    </source>
</evidence>